<evidence type="ECO:0000256" key="1">
    <source>
        <dbReference type="SAM" id="MobiDB-lite"/>
    </source>
</evidence>
<organism evidence="2 3">
    <name type="scientific">Pyrobaculum aerophilum</name>
    <dbReference type="NCBI Taxonomy" id="13773"/>
    <lineage>
        <taxon>Archaea</taxon>
        <taxon>Thermoproteota</taxon>
        <taxon>Thermoprotei</taxon>
        <taxon>Thermoproteales</taxon>
        <taxon>Thermoproteaceae</taxon>
        <taxon>Pyrobaculum</taxon>
    </lineage>
</organism>
<feature type="compositionally biased region" description="Basic residues" evidence="1">
    <location>
        <begin position="1"/>
        <end position="12"/>
    </location>
</feature>
<evidence type="ECO:0000313" key="2">
    <source>
        <dbReference type="EMBL" id="RFB00004.1"/>
    </source>
</evidence>
<dbReference type="EMBL" id="NMUF01000004">
    <property type="protein sequence ID" value="RFB00004.1"/>
    <property type="molecule type" value="Genomic_DNA"/>
</dbReference>
<accession>A0A371R6A6</accession>
<gene>
    <name evidence="2" type="ORF">CGL52_02235</name>
</gene>
<evidence type="ECO:0000313" key="3">
    <source>
        <dbReference type="Proteomes" id="UP000256877"/>
    </source>
</evidence>
<protein>
    <submittedName>
        <fullName evidence="2">Uncharacterized protein</fullName>
    </submittedName>
</protein>
<name>A0A371R6A6_9CREN</name>
<comment type="caution">
    <text evidence="2">The sequence shown here is derived from an EMBL/GenBank/DDBJ whole genome shotgun (WGS) entry which is preliminary data.</text>
</comment>
<feature type="region of interest" description="Disordered" evidence="1">
    <location>
        <begin position="1"/>
        <end position="68"/>
    </location>
</feature>
<dbReference type="Proteomes" id="UP000256877">
    <property type="component" value="Unassembled WGS sequence"/>
</dbReference>
<feature type="compositionally biased region" description="Basic residues" evidence="1">
    <location>
        <begin position="48"/>
        <end position="68"/>
    </location>
</feature>
<dbReference type="AlphaFoldDB" id="A0A371R6A6"/>
<reference evidence="2 3" key="1">
    <citation type="submission" date="2017-07" db="EMBL/GenBank/DDBJ databases">
        <title>Draft genome sequence of aerobic hyperthermophilic archaea, Pyrobaculum aerophilum YKB31 and YKB32.</title>
        <authorList>
            <person name="Mochizuki T."/>
            <person name="Berliner A.J."/>
            <person name="Yoshida-Takashima Y."/>
            <person name="Takaki Y."/>
            <person name="Nunoura T."/>
            <person name="Takai K."/>
        </authorList>
    </citation>
    <scope>NUCLEOTIDE SEQUENCE [LARGE SCALE GENOMIC DNA]</scope>
    <source>
        <strain evidence="2 3">YKB32</strain>
    </source>
</reference>
<sequence>MRGVNKTKRQNKTKGNSQASAPQGGAERLRPLAQLSTRRQLPAPRSLKQFKIRRLRRRNKKPRPLLRS</sequence>
<proteinExistence type="predicted"/>